<protein>
    <recommendedName>
        <fullName evidence="3">Major tail protein</fullName>
    </recommendedName>
</protein>
<keyword evidence="2" id="KW-1185">Reference proteome</keyword>
<organism evidence="1 2">
    <name type="scientific">Halomonas shengliensis</name>
    <dbReference type="NCBI Taxonomy" id="419597"/>
    <lineage>
        <taxon>Bacteria</taxon>
        <taxon>Pseudomonadati</taxon>
        <taxon>Pseudomonadota</taxon>
        <taxon>Gammaproteobacteria</taxon>
        <taxon>Oceanospirillales</taxon>
        <taxon>Halomonadaceae</taxon>
        <taxon>Halomonas</taxon>
    </lineage>
</organism>
<dbReference type="STRING" id="419597.SAMN04487957_10590"/>
<evidence type="ECO:0000313" key="2">
    <source>
        <dbReference type="Proteomes" id="UP000199075"/>
    </source>
</evidence>
<sequence length="250" mass="26440">MSGYQDTGLIVAGDVFMGEVDSDGNVGALSGPINVPSLTITPNTVETIERQSYKKSTYGQTLDAVNLPNEAANLTIQFDSLPAVMLAEALAGTTIAIDDQADTITAEAHTLVEGMWIKLAHSNLAENSVTVTETSGSTDVTADVEIDHAAGLVRANTSAAAVDVTIDYDTNATTGTRVLGASEISKPRFVMVEGVNLATNKRCRVEIDRVVLSSDQATELMGREFITGQLTGSLVTLEGKQSPYTMDMYD</sequence>
<reference evidence="2" key="1">
    <citation type="submission" date="2016-10" db="EMBL/GenBank/DDBJ databases">
        <authorList>
            <person name="Varghese N."/>
            <person name="Submissions S."/>
        </authorList>
    </citation>
    <scope>NUCLEOTIDE SEQUENCE [LARGE SCALE GENOMIC DNA]</scope>
    <source>
        <strain evidence="2">CGMCC 1.6444</strain>
    </source>
</reference>
<accession>A0A1H0IEG3</accession>
<name>A0A1H0IEG3_9GAMM</name>
<evidence type="ECO:0008006" key="3">
    <source>
        <dbReference type="Google" id="ProtNLM"/>
    </source>
</evidence>
<dbReference type="OrthoDB" id="8807675at2"/>
<dbReference type="AlphaFoldDB" id="A0A1H0IEG3"/>
<dbReference type="EMBL" id="FNIV01000005">
    <property type="protein sequence ID" value="SDO29804.1"/>
    <property type="molecule type" value="Genomic_DNA"/>
</dbReference>
<evidence type="ECO:0000313" key="1">
    <source>
        <dbReference type="EMBL" id="SDO29804.1"/>
    </source>
</evidence>
<gene>
    <name evidence="1" type="ORF">SAMN04487957_10590</name>
</gene>
<dbReference type="Proteomes" id="UP000199075">
    <property type="component" value="Unassembled WGS sequence"/>
</dbReference>
<dbReference type="RefSeq" id="WP_089678405.1">
    <property type="nucleotide sequence ID" value="NZ_FNIV01000005.1"/>
</dbReference>
<proteinExistence type="predicted"/>